<sequence>MNRYLTPLFFSLLLLATHIAYAQKKDRPNILFVLADDWGYPHAGAYGDPVVKTPGFDRIAKNGVLFTNAYCAAPSCTPSRAAMLTGLYPHRLQQGVNLWGFLPSEFPTFPQLLKEAGYVVGSEGKGWGPGNYQAGGYHHNPAGPQVQYREFFRNLPADQPFCFWYGSNDPHRSYVEGSGASAGLAANKVKVPSFLPDVPVTRNDMLDYYYEVQRFDNVLDKILTLLDSLGRLENTLIVVTSDNGIPFPRAKANVYDGGARLPLAVCWAGRIKGDHVFDGFVNLVDIAATFLDAAGIEPPAVMDGKSLLPVLTRVATSHRSEVFIERERHARARAGNIGYPVRAVRTKEFLYVRNLKPDRWPAGNPDAESIQGIYGDIDKGPSKAFLVKQQPEPFTTLALHKRPAEELYDLRYDPHQLKNVAADKNYAAALAALREKVDSWMLDTKDPRRNGGGAEIELYPYFGPKK</sequence>
<evidence type="ECO:0000256" key="2">
    <source>
        <dbReference type="ARBA" id="ARBA00022801"/>
    </source>
</evidence>
<dbReference type="Gene3D" id="3.40.720.10">
    <property type="entry name" value="Alkaline Phosphatase, subunit A"/>
    <property type="match status" value="1"/>
</dbReference>
<organism evidence="5 6">
    <name type="scientific">Chitinophaga barathri</name>
    <dbReference type="NCBI Taxonomy" id="1647451"/>
    <lineage>
        <taxon>Bacteria</taxon>
        <taxon>Pseudomonadati</taxon>
        <taxon>Bacteroidota</taxon>
        <taxon>Chitinophagia</taxon>
        <taxon>Chitinophagales</taxon>
        <taxon>Chitinophagaceae</taxon>
        <taxon>Chitinophaga</taxon>
    </lineage>
</organism>
<feature type="signal peptide" evidence="3">
    <location>
        <begin position="1"/>
        <end position="22"/>
    </location>
</feature>
<evidence type="ECO:0000259" key="4">
    <source>
        <dbReference type="Pfam" id="PF00884"/>
    </source>
</evidence>
<dbReference type="EMBL" id="RMBX01000005">
    <property type="protein sequence ID" value="RPD41269.1"/>
    <property type="molecule type" value="Genomic_DNA"/>
</dbReference>
<dbReference type="CDD" id="cd16027">
    <property type="entry name" value="SGSH"/>
    <property type="match status" value="1"/>
</dbReference>
<feature type="chain" id="PRO_5018125283" evidence="3">
    <location>
        <begin position="23"/>
        <end position="466"/>
    </location>
</feature>
<evidence type="ECO:0000313" key="6">
    <source>
        <dbReference type="Proteomes" id="UP000279089"/>
    </source>
</evidence>
<proteinExistence type="inferred from homology"/>
<keyword evidence="6" id="KW-1185">Reference proteome</keyword>
<protein>
    <submittedName>
        <fullName evidence="5">Heparan N-sulfatase</fullName>
    </submittedName>
</protein>
<evidence type="ECO:0000313" key="5">
    <source>
        <dbReference type="EMBL" id="RPD41269.1"/>
    </source>
</evidence>
<dbReference type="PANTHER" id="PTHR43751:SF1">
    <property type="entry name" value="SULFATASE ATSG-RELATED"/>
    <property type="match status" value="1"/>
</dbReference>
<dbReference type="InterPro" id="IPR017850">
    <property type="entry name" value="Alkaline_phosphatase_core_sf"/>
</dbReference>
<dbReference type="PANTHER" id="PTHR43751">
    <property type="entry name" value="SULFATASE"/>
    <property type="match status" value="1"/>
</dbReference>
<dbReference type="GO" id="GO:0016787">
    <property type="term" value="F:hydrolase activity"/>
    <property type="evidence" value="ECO:0007669"/>
    <property type="project" value="UniProtKB-KW"/>
</dbReference>
<dbReference type="InterPro" id="IPR052701">
    <property type="entry name" value="GAG_Ulvan_Degrading_Sulfatases"/>
</dbReference>
<evidence type="ECO:0000256" key="1">
    <source>
        <dbReference type="ARBA" id="ARBA00008779"/>
    </source>
</evidence>
<comment type="caution">
    <text evidence="5">The sequence shown here is derived from an EMBL/GenBank/DDBJ whole genome shotgun (WGS) entry which is preliminary data.</text>
</comment>
<dbReference type="Pfam" id="PF00884">
    <property type="entry name" value="Sulfatase"/>
    <property type="match status" value="1"/>
</dbReference>
<feature type="domain" description="Sulfatase N-terminal" evidence="4">
    <location>
        <begin position="28"/>
        <end position="296"/>
    </location>
</feature>
<comment type="similarity">
    <text evidence="1">Belongs to the sulfatase family.</text>
</comment>
<name>A0A3N4MNP1_9BACT</name>
<dbReference type="PROSITE" id="PS00523">
    <property type="entry name" value="SULFATASE_1"/>
    <property type="match status" value="1"/>
</dbReference>
<dbReference type="Proteomes" id="UP000279089">
    <property type="component" value="Unassembled WGS sequence"/>
</dbReference>
<dbReference type="InterPro" id="IPR000917">
    <property type="entry name" value="Sulfatase_N"/>
</dbReference>
<dbReference type="OrthoDB" id="975025at2"/>
<accession>A0A3N4MNP1</accession>
<gene>
    <name evidence="5" type="ORF">EG028_11365</name>
</gene>
<dbReference type="InterPro" id="IPR024607">
    <property type="entry name" value="Sulfatase_CS"/>
</dbReference>
<reference evidence="6" key="1">
    <citation type="submission" date="2018-11" db="EMBL/GenBank/DDBJ databases">
        <title>Chitinophaga lutea sp.nov., isolate from arsenic contaminated soil.</title>
        <authorList>
            <person name="Zong Y."/>
        </authorList>
    </citation>
    <scope>NUCLEOTIDE SEQUENCE [LARGE SCALE GENOMIC DNA]</scope>
    <source>
        <strain evidence="6">YLT18</strain>
    </source>
</reference>
<keyword evidence="2" id="KW-0378">Hydrolase</keyword>
<dbReference type="SUPFAM" id="SSF53649">
    <property type="entry name" value="Alkaline phosphatase-like"/>
    <property type="match status" value="1"/>
</dbReference>
<dbReference type="RefSeq" id="WP_120516430.1">
    <property type="nucleotide sequence ID" value="NZ_QXZY01000006.1"/>
</dbReference>
<keyword evidence="3" id="KW-0732">Signal</keyword>
<dbReference type="AlphaFoldDB" id="A0A3N4MNP1"/>
<evidence type="ECO:0000256" key="3">
    <source>
        <dbReference type="SAM" id="SignalP"/>
    </source>
</evidence>